<dbReference type="InParanoid" id="D8LQJ5"/>
<gene>
    <name evidence="2" type="ORF">Esi_0006_0146</name>
</gene>
<dbReference type="Proteomes" id="UP000002630">
    <property type="component" value="Linkage Group LG04"/>
</dbReference>
<organism evidence="2 3">
    <name type="scientific">Ectocarpus siliculosus</name>
    <name type="common">Brown alga</name>
    <name type="synonym">Conferva siliculosa</name>
    <dbReference type="NCBI Taxonomy" id="2880"/>
    <lineage>
        <taxon>Eukaryota</taxon>
        <taxon>Sar</taxon>
        <taxon>Stramenopiles</taxon>
        <taxon>Ochrophyta</taxon>
        <taxon>PX clade</taxon>
        <taxon>Phaeophyceae</taxon>
        <taxon>Ectocarpales</taxon>
        <taxon>Ectocarpaceae</taxon>
        <taxon>Ectocarpus</taxon>
    </lineage>
</organism>
<dbReference type="EMBL" id="FN649729">
    <property type="protein sequence ID" value="CBN78759.1"/>
    <property type="molecule type" value="Genomic_DNA"/>
</dbReference>
<accession>D8LQJ5</accession>
<dbReference type="EMBL" id="FN648818">
    <property type="protein sequence ID" value="CBN78759.1"/>
    <property type="molecule type" value="Genomic_DNA"/>
</dbReference>
<proteinExistence type="predicted"/>
<evidence type="ECO:0000313" key="2">
    <source>
        <dbReference type="EMBL" id="CBN78759.1"/>
    </source>
</evidence>
<name>D8LQJ5_ECTSI</name>
<dbReference type="AlphaFoldDB" id="D8LQJ5"/>
<feature type="region of interest" description="Disordered" evidence="1">
    <location>
        <begin position="188"/>
        <end position="262"/>
    </location>
</feature>
<sequence>MYRHLFSGKAEVTVTGDASSFARRALVASVSHAGKIVEPASLSATIDISPPAITDPEASAVAENDGPGPLASAVLIEQAKKAGATKEEMWEGTLPPMLAHDRRFPSEPGAYVRLKEPITVYGTICRADWVDGASNVCRDTLEGGQKREEDWEPSDCSICAFFSVSPCKGIFERFVATSKRRDEYLKTYETEQEADDEGDGISEGEAGTIRETRGSTSETADASATSVERTSTQDGTRAGTGSAEGKAGKKQNPAAGKEGNVAAVGNAAEAGRKRQADRDLIEEQLEKEALVIFQEMKKCMIYHDLY</sequence>
<reference evidence="2 3" key="1">
    <citation type="journal article" date="2010" name="Nature">
        <title>The Ectocarpus genome and the independent evolution of multicellularity in brown algae.</title>
        <authorList>
            <person name="Cock J.M."/>
            <person name="Sterck L."/>
            <person name="Rouze P."/>
            <person name="Scornet D."/>
            <person name="Allen A.E."/>
            <person name="Amoutzias G."/>
            <person name="Anthouard V."/>
            <person name="Artiguenave F."/>
            <person name="Aury J.M."/>
            <person name="Badger J.H."/>
            <person name="Beszteri B."/>
            <person name="Billiau K."/>
            <person name="Bonnet E."/>
            <person name="Bothwell J.H."/>
            <person name="Bowler C."/>
            <person name="Boyen C."/>
            <person name="Brownlee C."/>
            <person name="Carrano C.J."/>
            <person name="Charrier B."/>
            <person name="Cho G.Y."/>
            <person name="Coelho S.M."/>
            <person name="Collen J."/>
            <person name="Corre E."/>
            <person name="Da Silva C."/>
            <person name="Delage L."/>
            <person name="Delaroque N."/>
            <person name="Dittami S.M."/>
            <person name="Doulbeau S."/>
            <person name="Elias M."/>
            <person name="Farnham G."/>
            <person name="Gachon C.M."/>
            <person name="Gschloessl B."/>
            <person name="Heesch S."/>
            <person name="Jabbari K."/>
            <person name="Jubin C."/>
            <person name="Kawai H."/>
            <person name="Kimura K."/>
            <person name="Kloareg B."/>
            <person name="Kupper F.C."/>
            <person name="Lang D."/>
            <person name="Le Bail A."/>
            <person name="Leblanc C."/>
            <person name="Lerouge P."/>
            <person name="Lohr M."/>
            <person name="Lopez P.J."/>
            <person name="Martens C."/>
            <person name="Maumus F."/>
            <person name="Michel G."/>
            <person name="Miranda-Saavedra D."/>
            <person name="Morales J."/>
            <person name="Moreau H."/>
            <person name="Motomura T."/>
            <person name="Nagasato C."/>
            <person name="Napoli C.A."/>
            <person name="Nelson D.R."/>
            <person name="Nyvall-Collen P."/>
            <person name="Peters A.F."/>
            <person name="Pommier C."/>
            <person name="Potin P."/>
            <person name="Poulain J."/>
            <person name="Quesneville H."/>
            <person name="Read B."/>
            <person name="Rensing S.A."/>
            <person name="Ritter A."/>
            <person name="Rousvoal S."/>
            <person name="Samanta M."/>
            <person name="Samson G."/>
            <person name="Schroeder D.C."/>
            <person name="Segurens B."/>
            <person name="Strittmatter M."/>
            <person name="Tonon T."/>
            <person name="Tregear J.W."/>
            <person name="Valentin K."/>
            <person name="von Dassow P."/>
            <person name="Yamagishi T."/>
            <person name="Van de Peer Y."/>
            <person name="Wincker P."/>
        </authorList>
    </citation>
    <scope>NUCLEOTIDE SEQUENCE [LARGE SCALE GENOMIC DNA]</scope>
    <source>
        <strain evidence="3">Ec32 / CCAP1310/4</strain>
    </source>
</reference>
<feature type="compositionally biased region" description="Low complexity" evidence="1">
    <location>
        <begin position="215"/>
        <end position="226"/>
    </location>
</feature>
<keyword evidence="3" id="KW-1185">Reference proteome</keyword>
<protein>
    <submittedName>
        <fullName evidence="2">Uncharacterized protein</fullName>
    </submittedName>
</protein>
<evidence type="ECO:0000313" key="3">
    <source>
        <dbReference type="Proteomes" id="UP000002630"/>
    </source>
</evidence>
<feature type="compositionally biased region" description="Acidic residues" evidence="1">
    <location>
        <begin position="190"/>
        <end position="202"/>
    </location>
</feature>
<evidence type="ECO:0000256" key="1">
    <source>
        <dbReference type="SAM" id="MobiDB-lite"/>
    </source>
</evidence>